<reference evidence="2 3" key="1">
    <citation type="submission" date="2019-05" db="EMBL/GenBank/DDBJ databases">
        <authorList>
            <person name="Zhang J.-Y."/>
            <person name="Feg X."/>
            <person name="Du Z.-J."/>
        </authorList>
    </citation>
    <scope>NUCLEOTIDE SEQUENCE [LARGE SCALE GENOMIC DNA]</scope>
    <source>
        <strain evidence="2 3">RZ26</strain>
    </source>
</reference>
<protein>
    <submittedName>
        <fullName evidence="2">Aminoglycoside phosphotransferase family protein</fullName>
    </submittedName>
</protein>
<dbReference type="PANTHER" id="PTHR21064">
    <property type="entry name" value="AMINOGLYCOSIDE PHOSPHOTRANSFERASE DOMAIN-CONTAINING PROTEIN-RELATED"/>
    <property type="match status" value="1"/>
</dbReference>
<dbReference type="AlphaFoldDB" id="A0A5S3PTZ6"/>
<evidence type="ECO:0000313" key="2">
    <source>
        <dbReference type="EMBL" id="TMM58388.1"/>
    </source>
</evidence>
<dbReference type="RefSeq" id="WP_138656321.1">
    <property type="nucleotide sequence ID" value="NZ_VATY01000001.1"/>
</dbReference>
<keyword evidence="2" id="KW-0808">Transferase</keyword>
<dbReference type="GO" id="GO:0016740">
    <property type="term" value="F:transferase activity"/>
    <property type="evidence" value="ECO:0007669"/>
    <property type="project" value="UniProtKB-KW"/>
</dbReference>
<dbReference type="InterPro" id="IPR011009">
    <property type="entry name" value="Kinase-like_dom_sf"/>
</dbReference>
<sequence>MAVELGNYSEDGLRAILKEFKIAQNDYSFKSITAGYINDTFLVCNEEEPLFILQRINHNIFENIEGLMMNINRAFKYLKGGGYNQIKLIPALSGKAYASHKSGYWRVMTYIANSTTYDTTTEAEIAFEAGRIIGKFHTLLANEPIESYVDTIPKFHDLKLRKMQFLAALARASDKKKELASDAILFSQDMLVKLTSMHNEQLPKRVCHNDTKLNNILFSKETKRSLCLIDLDTLMTGYFHFDFGDAIRTIVNTAPEDEKEHGKITFEKKLFEAFVDGLASNDSFLNLEEIKALPYGVLLMPFLHGIRALTDYLNGNIYYKVAYENQNLDRCLSLFDFTKKALSNIDYMKTVLSEKLKS</sequence>
<dbReference type="Pfam" id="PF01636">
    <property type="entry name" value="APH"/>
    <property type="match status" value="1"/>
</dbReference>
<evidence type="ECO:0000313" key="3">
    <source>
        <dbReference type="Proteomes" id="UP000310314"/>
    </source>
</evidence>
<gene>
    <name evidence="2" type="ORF">FEE95_02860</name>
</gene>
<accession>A0A5S3PTZ6</accession>
<dbReference type="SUPFAM" id="SSF56112">
    <property type="entry name" value="Protein kinase-like (PK-like)"/>
    <property type="match status" value="1"/>
</dbReference>
<dbReference type="OrthoDB" id="526037at2"/>
<dbReference type="Gene3D" id="3.90.1200.10">
    <property type="match status" value="1"/>
</dbReference>
<comment type="caution">
    <text evidence="2">The sequence shown here is derived from an EMBL/GenBank/DDBJ whole genome shotgun (WGS) entry which is preliminary data.</text>
</comment>
<dbReference type="InterPro" id="IPR002575">
    <property type="entry name" value="Aminoglycoside_PTrfase"/>
</dbReference>
<proteinExistence type="predicted"/>
<keyword evidence="3" id="KW-1185">Reference proteome</keyword>
<dbReference type="Proteomes" id="UP000310314">
    <property type="component" value="Unassembled WGS sequence"/>
</dbReference>
<dbReference type="PANTHER" id="PTHR21064:SF5">
    <property type="entry name" value="SLR1880 PROTEIN"/>
    <property type="match status" value="1"/>
</dbReference>
<evidence type="ECO:0000259" key="1">
    <source>
        <dbReference type="Pfam" id="PF01636"/>
    </source>
</evidence>
<dbReference type="EMBL" id="VATY01000001">
    <property type="protein sequence ID" value="TMM58388.1"/>
    <property type="molecule type" value="Genomic_DNA"/>
</dbReference>
<organism evidence="2 3">
    <name type="scientific">Maribacter algarum</name>
    <name type="common">ex Zhang et al. 2020</name>
    <dbReference type="NCBI Taxonomy" id="2578118"/>
    <lineage>
        <taxon>Bacteria</taxon>
        <taxon>Pseudomonadati</taxon>
        <taxon>Bacteroidota</taxon>
        <taxon>Flavobacteriia</taxon>
        <taxon>Flavobacteriales</taxon>
        <taxon>Flavobacteriaceae</taxon>
        <taxon>Maribacter</taxon>
    </lineage>
</organism>
<dbReference type="InterPro" id="IPR050249">
    <property type="entry name" value="Pseudomonas-type_ThrB"/>
</dbReference>
<name>A0A5S3PTZ6_9FLAO</name>
<dbReference type="Gene3D" id="3.30.200.20">
    <property type="entry name" value="Phosphorylase Kinase, domain 1"/>
    <property type="match status" value="1"/>
</dbReference>
<feature type="domain" description="Aminoglycoside phosphotransferase" evidence="1">
    <location>
        <begin position="29"/>
        <end position="255"/>
    </location>
</feature>